<sequence length="547" mass="60834">CGVCGQRTHREADCDLITLKATMLIKDRIPPVKARLTLPSCLSLVEGPRSKMNDVELQKQGFHSGEWVKVIEDLPRGTWFGPLDTPKTRRLRGNPRIKLASMENRGGLPLWYDTSDPTVCNWMMLVPISKNNEFSSTEEESSTGKSNLLVVEHQGKVYFVTSKKICRGERLLAAYSPSYESAIGEGEAPSGGECRYCGLKLASLLEYRRHVLSHLLEHECPLCRARFRLHPLMISHPCPCLRNSRELTIEHRCDVCEIDVGNLVSTELHLRLGCQGHGRPHKCSRCEQSFFLQSSLDRHLCLLSGEEGQKEIDPETTGPGFICESCGALLSSASALNKHRATHASPEFNCAECGRFFHRRDGLEGHMSTHRRRRDRRKEVQLGLQQNQQPQSLNVVFKATTTKDASAVTAISSGNTPKSPASSAHCCNIHNGRVFTCPLCASSMKLASSLLRHLRSIHADRPDVAAQQAEEIANSYKTPPVLAADGLLYEDQSASSQNYFEAATEYVECYNVETQAAVQDIRNSALLEETDQLRLSSVTEEKNAGYL</sequence>
<evidence type="ECO:0000256" key="6">
    <source>
        <dbReference type="ARBA" id="ARBA00023015"/>
    </source>
</evidence>
<keyword evidence="5" id="KW-0862">Zinc</keyword>
<keyword evidence="4 10" id="KW-0863">Zinc-finger</keyword>
<dbReference type="GO" id="GO:0008170">
    <property type="term" value="F:N-methyltransferase activity"/>
    <property type="evidence" value="ECO:0007669"/>
    <property type="project" value="UniProtKB-ARBA"/>
</dbReference>
<feature type="domain" description="C2H2-type" evidence="12">
    <location>
        <begin position="281"/>
        <end position="308"/>
    </location>
</feature>
<keyword evidence="14" id="KW-1185">Reference proteome</keyword>
<dbReference type="AlphaFoldDB" id="A0A1V9XMY7"/>
<dbReference type="InterPro" id="IPR013087">
    <property type="entry name" value="Znf_C2H2_type"/>
</dbReference>
<dbReference type="InterPro" id="IPR036236">
    <property type="entry name" value="Znf_C2H2_sf"/>
</dbReference>
<dbReference type="GO" id="GO:0008276">
    <property type="term" value="F:protein methyltransferase activity"/>
    <property type="evidence" value="ECO:0007669"/>
    <property type="project" value="UniProtKB-ARBA"/>
</dbReference>
<dbReference type="EMBL" id="MNPL01007311">
    <property type="protein sequence ID" value="OQR74821.1"/>
    <property type="molecule type" value="Genomic_DNA"/>
</dbReference>
<keyword evidence="7" id="KW-0238">DNA-binding</keyword>
<dbReference type="GO" id="GO:0005634">
    <property type="term" value="C:nucleus"/>
    <property type="evidence" value="ECO:0007669"/>
    <property type="project" value="TreeGrafter"/>
</dbReference>
<dbReference type="Pfam" id="PF21549">
    <property type="entry name" value="PRDM2_PR"/>
    <property type="match status" value="1"/>
</dbReference>
<dbReference type="GO" id="GO:0008757">
    <property type="term" value="F:S-adenosylmethionine-dependent methyltransferase activity"/>
    <property type="evidence" value="ECO:0007669"/>
    <property type="project" value="UniProtKB-ARBA"/>
</dbReference>
<organism evidence="13 14">
    <name type="scientific">Tropilaelaps mercedesae</name>
    <dbReference type="NCBI Taxonomy" id="418985"/>
    <lineage>
        <taxon>Eukaryota</taxon>
        <taxon>Metazoa</taxon>
        <taxon>Ecdysozoa</taxon>
        <taxon>Arthropoda</taxon>
        <taxon>Chelicerata</taxon>
        <taxon>Arachnida</taxon>
        <taxon>Acari</taxon>
        <taxon>Parasitiformes</taxon>
        <taxon>Mesostigmata</taxon>
        <taxon>Gamasina</taxon>
        <taxon>Dermanyssoidea</taxon>
        <taxon>Laelapidae</taxon>
        <taxon>Tropilaelaps</taxon>
    </lineage>
</organism>
<comment type="caution">
    <text evidence="13">The sequence shown here is derived from an EMBL/GenBank/DDBJ whole genome shotgun (WGS) entry which is preliminary data.</text>
</comment>
<proteinExistence type="predicted"/>
<reference evidence="13 14" key="1">
    <citation type="journal article" date="2017" name="Gigascience">
        <title>Draft genome of the honey bee ectoparasitic mite, Tropilaelaps mercedesae, is shaped by the parasitic life history.</title>
        <authorList>
            <person name="Dong X."/>
            <person name="Armstrong S.D."/>
            <person name="Xia D."/>
            <person name="Makepeace B.L."/>
            <person name="Darby A.C."/>
            <person name="Kadowaki T."/>
        </authorList>
    </citation>
    <scope>NUCLEOTIDE SEQUENCE [LARGE SCALE GENOMIC DNA]</scope>
    <source>
        <strain evidence="13">Wuxi-XJTLU</strain>
    </source>
</reference>
<gene>
    <name evidence="13" type="ORF">BIW11_08826</name>
</gene>
<dbReference type="SMART" id="SM00355">
    <property type="entry name" value="ZnF_C2H2"/>
    <property type="match status" value="5"/>
</dbReference>
<evidence type="ECO:0000256" key="8">
    <source>
        <dbReference type="ARBA" id="ARBA00023163"/>
    </source>
</evidence>
<feature type="domain" description="C2H2-type" evidence="12">
    <location>
        <begin position="435"/>
        <end position="463"/>
    </location>
</feature>
<dbReference type="InParanoid" id="A0A1V9XMY7"/>
<dbReference type="Gene3D" id="3.30.160.60">
    <property type="entry name" value="Classic Zinc Finger"/>
    <property type="match status" value="2"/>
</dbReference>
<keyword evidence="6" id="KW-0805">Transcription regulation</keyword>
<keyword evidence="2" id="KW-0479">Metal-binding</keyword>
<dbReference type="Gene3D" id="2.170.270.10">
    <property type="entry name" value="SET domain"/>
    <property type="match status" value="1"/>
</dbReference>
<dbReference type="CDD" id="cd10534">
    <property type="entry name" value="PR-SET_PRDM-like"/>
    <property type="match status" value="1"/>
</dbReference>
<evidence type="ECO:0000256" key="5">
    <source>
        <dbReference type="ARBA" id="ARBA00022833"/>
    </source>
</evidence>
<dbReference type="InterPro" id="IPR050331">
    <property type="entry name" value="Zinc_finger"/>
</dbReference>
<feature type="region of interest" description="Disordered" evidence="11">
    <location>
        <begin position="365"/>
        <end position="385"/>
    </location>
</feature>
<dbReference type="GO" id="GO:0010468">
    <property type="term" value="P:regulation of gene expression"/>
    <property type="evidence" value="ECO:0007669"/>
    <property type="project" value="TreeGrafter"/>
</dbReference>
<protein>
    <submittedName>
        <fullName evidence="13">PR domain zinc finger protein-like</fullName>
    </submittedName>
</protein>
<keyword evidence="8" id="KW-0804">Transcription</keyword>
<evidence type="ECO:0000256" key="1">
    <source>
        <dbReference type="ARBA" id="ARBA00004123"/>
    </source>
</evidence>
<dbReference type="STRING" id="418985.A0A1V9XMY7"/>
<keyword evidence="9" id="KW-0539">Nucleus</keyword>
<dbReference type="Proteomes" id="UP000192247">
    <property type="component" value="Unassembled WGS sequence"/>
</dbReference>
<dbReference type="SUPFAM" id="SSF57667">
    <property type="entry name" value="beta-beta-alpha zinc fingers"/>
    <property type="match status" value="1"/>
</dbReference>
<evidence type="ECO:0000259" key="12">
    <source>
        <dbReference type="PROSITE" id="PS50157"/>
    </source>
</evidence>
<evidence type="ECO:0000256" key="7">
    <source>
        <dbReference type="ARBA" id="ARBA00023125"/>
    </source>
</evidence>
<evidence type="ECO:0000256" key="10">
    <source>
        <dbReference type="PROSITE-ProRule" id="PRU00042"/>
    </source>
</evidence>
<evidence type="ECO:0000256" key="4">
    <source>
        <dbReference type="ARBA" id="ARBA00022771"/>
    </source>
</evidence>
<evidence type="ECO:0000313" key="14">
    <source>
        <dbReference type="Proteomes" id="UP000192247"/>
    </source>
</evidence>
<evidence type="ECO:0000256" key="2">
    <source>
        <dbReference type="ARBA" id="ARBA00022723"/>
    </source>
</evidence>
<feature type="domain" description="C2H2-type" evidence="12">
    <location>
        <begin position="348"/>
        <end position="375"/>
    </location>
</feature>
<dbReference type="PANTHER" id="PTHR16515:SF2">
    <property type="entry name" value="PR DOMAIN ZINC FINGER PROTEIN 4"/>
    <property type="match status" value="1"/>
</dbReference>
<evidence type="ECO:0000313" key="13">
    <source>
        <dbReference type="EMBL" id="OQR74821.1"/>
    </source>
</evidence>
<dbReference type="Pfam" id="PF13912">
    <property type="entry name" value="zf-C2H2_6"/>
    <property type="match status" value="2"/>
</dbReference>
<dbReference type="GO" id="GO:0008270">
    <property type="term" value="F:zinc ion binding"/>
    <property type="evidence" value="ECO:0007669"/>
    <property type="project" value="UniProtKB-KW"/>
</dbReference>
<name>A0A1V9XMY7_9ACAR</name>
<evidence type="ECO:0000256" key="9">
    <source>
        <dbReference type="ARBA" id="ARBA00023242"/>
    </source>
</evidence>
<comment type="subcellular location">
    <subcellularLocation>
        <location evidence="1">Nucleus</location>
    </subcellularLocation>
</comment>
<accession>A0A1V9XMY7</accession>
<dbReference type="PANTHER" id="PTHR16515">
    <property type="entry name" value="PR DOMAIN ZINC FINGER PROTEIN"/>
    <property type="match status" value="1"/>
</dbReference>
<evidence type="ECO:0000256" key="11">
    <source>
        <dbReference type="SAM" id="MobiDB-lite"/>
    </source>
</evidence>
<dbReference type="PROSITE" id="PS00028">
    <property type="entry name" value="ZINC_FINGER_C2H2_1"/>
    <property type="match status" value="4"/>
</dbReference>
<dbReference type="InterPro" id="IPR001214">
    <property type="entry name" value="SET_dom"/>
</dbReference>
<dbReference type="InterPro" id="IPR046341">
    <property type="entry name" value="SET_dom_sf"/>
</dbReference>
<feature type="domain" description="C2H2-type" evidence="12">
    <location>
        <begin position="321"/>
        <end position="348"/>
    </location>
</feature>
<keyword evidence="3" id="KW-0677">Repeat</keyword>
<dbReference type="OrthoDB" id="40579at2759"/>
<feature type="non-terminal residue" evidence="13">
    <location>
        <position position="1"/>
    </location>
</feature>
<evidence type="ECO:0000256" key="3">
    <source>
        <dbReference type="ARBA" id="ARBA00022737"/>
    </source>
</evidence>
<dbReference type="PROSITE" id="PS50157">
    <property type="entry name" value="ZINC_FINGER_C2H2_2"/>
    <property type="match status" value="4"/>
</dbReference>